<name>A0A3A4ZC06_UNCKA</name>
<comment type="caution">
    <text evidence="1">The sequence shown here is derived from an EMBL/GenBank/DDBJ whole genome shotgun (WGS) entry which is preliminary data.</text>
</comment>
<organism evidence="1 2">
    <name type="scientific">candidate division WWE3 bacterium</name>
    <dbReference type="NCBI Taxonomy" id="2053526"/>
    <lineage>
        <taxon>Bacteria</taxon>
        <taxon>Katanobacteria</taxon>
    </lineage>
</organism>
<gene>
    <name evidence="1" type="ORF">C4561_03385</name>
</gene>
<dbReference type="AlphaFoldDB" id="A0A3A4ZC06"/>
<evidence type="ECO:0000313" key="2">
    <source>
        <dbReference type="Proteomes" id="UP000265540"/>
    </source>
</evidence>
<accession>A0A3A4ZC06</accession>
<proteinExistence type="predicted"/>
<dbReference type="SUPFAM" id="SSF54593">
    <property type="entry name" value="Glyoxalase/Bleomycin resistance protein/Dihydroxybiphenyl dioxygenase"/>
    <property type="match status" value="1"/>
</dbReference>
<dbReference type="CDD" id="cd06587">
    <property type="entry name" value="VOC"/>
    <property type="match status" value="1"/>
</dbReference>
<dbReference type="Proteomes" id="UP000265540">
    <property type="component" value="Unassembled WGS sequence"/>
</dbReference>
<dbReference type="InterPro" id="IPR029068">
    <property type="entry name" value="Glyas_Bleomycin-R_OHBP_Dase"/>
</dbReference>
<sequence>MLKVSDVIGDFPKLDHFELGVQRNRMIYAISFFVHQLGWIELKDREVDGNWGYARFLVPVSNSAICIQLTELVDDPVEPVRSDHGHLGLKVSDPSRAAEAIVAWARSVGLKEIEVEPVPGNKCFVYLWELFKSGLELVPR</sequence>
<reference evidence="1 2" key="1">
    <citation type="journal article" date="2017" name="ISME J.">
        <title>Energy and carbon metabolisms in a deep terrestrial subsurface fluid microbial community.</title>
        <authorList>
            <person name="Momper L."/>
            <person name="Jungbluth S.P."/>
            <person name="Lee M.D."/>
            <person name="Amend J.P."/>
        </authorList>
    </citation>
    <scope>NUCLEOTIDE SEQUENCE [LARGE SCALE GENOMIC DNA]</scope>
    <source>
        <strain evidence="1">SURF_46</strain>
    </source>
</reference>
<evidence type="ECO:0000313" key="1">
    <source>
        <dbReference type="EMBL" id="RJR26799.1"/>
    </source>
</evidence>
<dbReference type="EMBL" id="QZJF01000017">
    <property type="protein sequence ID" value="RJR26799.1"/>
    <property type="molecule type" value="Genomic_DNA"/>
</dbReference>
<protein>
    <submittedName>
        <fullName evidence="1">VOC family protein</fullName>
    </submittedName>
</protein>